<evidence type="ECO:0000256" key="9">
    <source>
        <dbReference type="ARBA" id="ARBA00022777"/>
    </source>
</evidence>
<feature type="binding site" evidence="13">
    <location>
        <position position="179"/>
    </location>
    <ligand>
        <name>ATP</name>
        <dbReference type="ChEBI" id="CHEBI:30616"/>
    </ligand>
</feature>
<dbReference type="AlphaFoldDB" id="D7BFP1"/>
<dbReference type="HOGENOM" id="CLU_009116_3_2_0"/>
<evidence type="ECO:0000256" key="12">
    <source>
        <dbReference type="ARBA" id="ARBA00047872"/>
    </source>
</evidence>
<dbReference type="Proteomes" id="UP000001916">
    <property type="component" value="Chromosome"/>
</dbReference>
<dbReference type="NCBIfam" id="TIGR00656">
    <property type="entry name" value="asp_kin_monofn"/>
    <property type="match status" value="1"/>
</dbReference>
<evidence type="ECO:0000256" key="11">
    <source>
        <dbReference type="ARBA" id="ARBA00023154"/>
    </source>
</evidence>
<dbReference type="NCBIfam" id="NF005155">
    <property type="entry name" value="PRK06635.1-4"/>
    <property type="match status" value="1"/>
</dbReference>
<dbReference type="NCBIfam" id="NF005154">
    <property type="entry name" value="PRK06635.1-2"/>
    <property type="match status" value="1"/>
</dbReference>
<protein>
    <recommendedName>
        <fullName evidence="14">Aspartokinase</fullName>
        <ecNumber evidence="14">2.7.2.4</ecNumber>
    </recommendedName>
</protein>
<evidence type="ECO:0000313" key="17">
    <source>
        <dbReference type="EMBL" id="ADH63594.1"/>
    </source>
</evidence>
<dbReference type="InterPro" id="IPR045865">
    <property type="entry name" value="ACT-like_dom_sf"/>
</dbReference>
<dbReference type="Gene3D" id="3.40.1160.10">
    <property type="entry name" value="Acetylglutamate kinase-like"/>
    <property type="match status" value="1"/>
</dbReference>
<evidence type="ECO:0000256" key="10">
    <source>
        <dbReference type="ARBA" id="ARBA00022840"/>
    </source>
</evidence>
<dbReference type="PANTHER" id="PTHR21499:SF3">
    <property type="entry name" value="ASPARTOKINASE"/>
    <property type="match status" value="1"/>
</dbReference>
<dbReference type="NCBIfam" id="TIGR00657">
    <property type="entry name" value="asp_kinases"/>
    <property type="match status" value="1"/>
</dbReference>
<feature type="binding site" evidence="13">
    <location>
        <position position="47"/>
    </location>
    <ligand>
        <name>substrate</name>
    </ligand>
</feature>
<dbReference type="CDD" id="cd04261">
    <property type="entry name" value="AAK_AKii-LysC-BS"/>
    <property type="match status" value="1"/>
</dbReference>
<organism evidence="17 18">
    <name type="scientific">Allomeiothermus silvanus (strain ATCC 700542 / DSM 9946 / NBRC 106475 / NCIMB 13440 / VI-R2)</name>
    <name type="common">Thermus silvanus</name>
    <dbReference type="NCBI Taxonomy" id="526227"/>
    <lineage>
        <taxon>Bacteria</taxon>
        <taxon>Thermotogati</taxon>
        <taxon>Deinococcota</taxon>
        <taxon>Deinococci</taxon>
        <taxon>Thermales</taxon>
        <taxon>Thermaceae</taxon>
        <taxon>Allomeiothermus</taxon>
    </lineage>
</organism>
<comment type="pathway">
    <text evidence="1 15">Amino-acid biosynthesis; L-lysine biosynthesis via DAP pathway; (S)-tetrahydrodipicolinate from L-aspartate: step 1/4.</text>
</comment>
<dbReference type="InterPro" id="IPR018042">
    <property type="entry name" value="Aspartate_kinase_CS"/>
</dbReference>
<evidence type="ECO:0000256" key="3">
    <source>
        <dbReference type="ARBA" id="ARBA00005139"/>
    </source>
</evidence>
<keyword evidence="8 13" id="KW-0547">Nucleotide-binding</keyword>
<dbReference type="UniPathway" id="UPA00051">
    <property type="reaction ID" value="UER00462"/>
</dbReference>
<dbReference type="GO" id="GO:0005524">
    <property type="term" value="F:ATP binding"/>
    <property type="evidence" value="ECO:0007669"/>
    <property type="project" value="UniProtKB-KW"/>
</dbReference>
<evidence type="ECO:0000256" key="5">
    <source>
        <dbReference type="ARBA" id="ARBA00022605"/>
    </source>
</evidence>
<proteinExistence type="inferred from homology"/>
<evidence type="ECO:0000256" key="13">
    <source>
        <dbReference type="PIRSR" id="PIRSR000726-1"/>
    </source>
</evidence>
<dbReference type="PIRSF" id="PIRSF000726">
    <property type="entry name" value="Asp_kin"/>
    <property type="match status" value="1"/>
</dbReference>
<accession>D7BFP1</accession>
<gene>
    <name evidence="17" type="ordered locus">Mesil_1711</name>
</gene>
<keyword evidence="9 14" id="KW-0418">Kinase</keyword>
<dbReference type="InterPro" id="IPR005260">
    <property type="entry name" value="Asp_kin_monofn"/>
</dbReference>
<dbReference type="InterPro" id="IPR001341">
    <property type="entry name" value="Asp_kinase"/>
</dbReference>
<dbReference type="UniPathway" id="UPA00050">
    <property type="reaction ID" value="UER00461"/>
</dbReference>
<dbReference type="PANTHER" id="PTHR21499">
    <property type="entry name" value="ASPARTATE KINASE"/>
    <property type="match status" value="1"/>
</dbReference>
<dbReference type="GO" id="GO:0009088">
    <property type="term" value="P:threonine biosynthetic process"/>
    <property type="evidence" value="ECO:0007669"/>
    <property type="project" value="UniProtKB-UniPathway"/>
</dbReference>
<dbReference type="InterPro" id="IPR041740">
    <property type="entry name" value="AKii-LysC-BS"/>
</dbReference>
<feature type="binding site" evidence="13">
    <location>
        <position position="74"/>
    </location>
    <ligand>
        <name>substrate</name>
    </ligand>
</feature>
<evidence type="ECO:0000256" key="15">
    <source>
        <dbReference type="RuleBase" id="RU004249"/>
    </source>
</evidence>
<comment type="catalytic activity">
    <reaction evidence="12 14">
        <text>L-aspartate + ATP = 4-phospho-L-aspartate + ADP</text>
        <dbReference type="Rhea" id="RHEA:23776"/>
        <dbReference type="ChEBI" id="CHEBI:29991"/>
        <dbReference type="ChEBI" id="CHEBI:30616"/>
        <dbReference type="ChEBI" id="CHEBI:57535"/>
        <dbReference type="ChEBI" id="CHEBI:456216"/>
        <dbReference type="EC" id="2.7.2.4"/>
    </reaction>
</comment>
<dbReference type="Pfam" id="PF22468">
    <property type="entry name" value="ACT_9"/>
    <property type="match status" value="2"/>
</dbReference>
<dbReference type="Pfam" id="PF00696">
    <property type="entry name" value="AA_kinase"/>
    <property type="match status" value="1"/>
</dbReference>
<feature type="domain" description="ACT" evidence="16">
    <location>
        <begin position="262"/>
        <end position="346"/>
    </location>
</feature>
<feature type="binding site" evidence="13">
    <location>
        <begin position="7"/>
        <end position="10"/>
    </location>
    <ligand>
        <name>ATP</name>
        <dbReference type="ChEBI" id="CHEBI:30616"/>
    </ligand>
</feature>
<evidence type="ECO:0000313" key="18">
    <source>
        <dbReference type="Proteomes" id="UP000001916"/>
    </source>
</evidence>
<evidence type="ECO:0000256" key="1">
    <source>
        <dbReference type="ARBA" id="ARBA00004766"/>
    </source>
</evidence>
<dbReference type="EMBL" id="CP002042">
    <property type="protein sequence ID" value="ADH63594.1"/>
    <property type="molecule type" value="Genomic_DNA"/>
</dbReference>
<name>D7BFP1_ALLS1</name>
<dbReference type="InterPro" id="IPR036393">
    <property type="entry name" value="AceGlu_kinase-like_sf"/>
</dbReference>
<evidence type="ECO:0000256" key="2">
    <source>
        <dbReference type="ARBA" id="ARBA00004986"/>
    </source>
</evidence>
<evidence type="ECO:0000256" key="14">
    <source>
        <dbReference type="RuleBase" id="RU003448"/>
    </source>
</evidence>
<dbReference type="FunFam" id="3.40.1160.10:FF:000002">
    <property type="entry name" value="Aspartokinase"/>
    <property type="match status" value="1"/>
</dbReference>
<dbReference type="Gene3D" id="3.30.70.260">
    <property type="match status" value="2"/>
</dbReference>
<dbReference type="CDD" id="cd04923">
    <property type="entry name" value="ACT_AK-LysC-DapG-like_2"/>
    <property type="match status" value="1"/>
</dbReference>
<comment type="similarity">
    <text evidence="4 14">Belongs to the aspartokinase family.</text>
</comment>
<comment type="pathway">
    <text evidence="3 15">Amino-acid biosynthesis; L-threonine biosynthesis; L-threonine from L-aspartate: step 1/5.</text>
</comment>
<dbReference type="KEGG" id="msv:Mesil_1711"/>
<keyword evidence="10 13" id="KW-0067">ATP-binding</keyword>
<evidence type="ECO:0000259" key="16">
    <source>
        <dbReference type="PROSITE" id="PS51671"/>
    </source>
</evidence>
<dbReference type="PROSITE" id="PS51671">
    <property type="entry name" value="ACT"/>
    <property type="match status" value="1"/>
</dbReference>
<dbReference type="PROSITE" id="PS00324">
    <property type="entry name" value="ASPARTOKINASE"/>
    <property type="match status" value="1"/>
</dbReference>
<dbReference type="OrthoDB" id="9799110at2"/>
<reference evidence="17 18" key="1">
    <citation type="journal article" date="2010" name="Stand. Genomic Sci.">
        <title>Complete genome sequence of Meiothermus silvanus type strain (VI-R2).</title>
        <authorList>
            <person name="Sikorski J."/>
            <person name="Tindall B.J."/>
            <person name="Lowry S."/>
            <person name="Lucas S."/>
            <person name="Nolan M."/>
            <person name="Copeland A."/>
            <person name="Glavina Del Rio T."/>
            <person name="Tice H."/>
            <person name="Cheng J.F."/>
            <person name="Han C."/>
            <person name="Pitluck S."/>
            <person name="Liolios K."/>
            <person name="Ivanova N."/>
            <person name="Mavromatis K."/>
            <person name="Mikhailova N."/>
            <person name="Pati A."/>
            <person name="Goodwin L."/>
            <person name="Chen A."/>
            <person name="Palaniappan K."/>
            <person name="Land M."/>
            <person name="Hauser L."/>
            <person name="Chang Y.J."/>
            <person name="Jeffries C.D."/>
            <person name="Rohde M."/>
            <person name="Goker M."/>
            <person name="Woyke T."/>
            <person name="Bristow J."/>
            <person name="Eisen J.A."/>
            <person name="Markowitz V."/>
            <person name="Hugenholtz P."/>
            <person name="Kyrpides N.C."/>
            <person name="Klenk H.P."/>
            <person name="Lapidus A."/>
        </authorList>
    </citation>
    <scope>NUCLEOTIDE SEQUENCE [LARGE SCALE GENOMIC DNA]</scope>
    <source>
        <strain evidence="18">ATCC 700542 / DSM 9946 / VI-R2</strain>
    </source>
</reference>
<keyword evidence="5 15" id="KW-0028">Amino-acid biosynthesis</keyword>
<dbReference type="GO" id="GO:0009090">
    <property type="term" value="P:homoserine biosynthetic process"/>
    <property type="evidence" value="ECO:0007669"/>
    <property type="project" value="TreeGrafter"/>
</dbReference>
<dbReference type="CDD" id="cd04913">
    <property type="entry name" value="ACT_AKii-LysC-BS-like_1"/>
    <property type="match status" value="1"/>
</dbReference>
<dbReference type="GO" id="GO:0004072">
    <property type="term" value="F:aspartate kinase activity"/>
    <property type="evidence" value="ECO:0007669"/>
    <property type="project" value="UniProtKB-EC"/>
</dbReference>
<dbReference type="GO" id="GO:0009089">
    <property type="term" value="P:lysine biosynthetic process via diaminopimelate"/>
    <property type="evidence" value="ECO:0007669"/>
    <property type="project" value="UniProtKB-UniPathway"/>
</dbReference>
<dbReference type="InterPro" id="IPR054352">
    <property type="entry name" value="ACT_Aspartokinase"/>
</dbReference>
<evidence type="ECO:0000256" key="8">
    <source>
        <dbReference type="ARBA" id="ARBA00022741"/>
    </source>
</evidence>
<keyword evidence="18" id="KW-1185">Reference proteome</keyword>
<dbReference type="SUPFAM" id="SSF53633">
    <property type="entry name" value="Carbamate kinase-like"/>
    <property type="match status" value="1"/>
</dbReference>
<dbReference type="EC" id="2.7.2.4" evidence="14"/>
<dbReference type="UniPathway" id="UPA00034">
    <property type="reaction ID" value="UER00015"/>
</dbReference>
<dbReference type="GO" id="GO:0005829">
    <property type="term" value="C:cytosol"/>
    <property type="evidence" value="ECO:0007669"/>
    <property type="project" value="TreeGrafter"/>
</dbReference>
<feature type="binding site" evidence="13">
    <location>
        <begin position="173"/>
        <end position="174"/>
    </location>
    <ligand>
        <name>ATP</name>
        <dbReference type="ChEBI" id="CHEBI:30616"/>
    </ligand>
</feature>
<dbReference type="SUPFAM" id="SSF55021">
    <property type="entry name" value="ACT-like"/>
    <property type="match status" value="2"/>
</dbReference>
<keyword evidence="6 14" id="KW-0808">Transferase</keyword>
<dbReference type="InterPro" id="IPR001048">
    <property type="entry name" value="Asp/Glu/Uridylate_kinase"/>
</dbReference>
<dbReference type="eggNOG" id="COG0527">
    <property type="taxonomic scope" value="Bacteria"/>
</dbReference>
<keyword evidence="11" id="KW-0457">Lysine biosynthesis</keyword>
<evidence type="ECO:0000256" key="4">
    <source>
        <dbReference type="ARBA" id="ARBA00010122"/>
    </source>
</evidence>
<dbReference type="STRING" id="526227.Mesil_1711"/>
<dbReference type="FunFam" id="3.30.2130.10:FF:000001">
    <property type="entry name" value="Bifunctional aspartokinase/homoserine dehydrogenase"/>
    <property type="match status" value="1"/>
</dbReference>
<sequence length="406" mass="43662">MALVVQKYGGTSVGDLERIHKVAQRIQHYRERGHQLAVVVSAMGHTTDELIALAKRVNKRPPQRELDMLTTIGEQQSVALLSMQLNAMGIPARGFTQNQIGIITDGRYGDARILRVEPRLIRESLDRGEVAVIAGFMGTTPDGELTTLGRGGSDTTAVAIAAALGAHECEIFTDTEGVYTTDPHTIPEAQKLFRIGYDQMLELAALGARVLHPRAVYYGKRYGVRIHVRSSFSYNPGTLVEEGMELDRPVTGVALDDEIAQIGLIGIPDRPGIASRVFEALARRGVAVDMIIQGVPGHDASRQQMAFTVNKDFAEDAMEALEPVLAEIGGEAVLRPDVAKVSIVGVALASTPGIPARMFAAVSSVGANIEMIATSEVRISVIIPAHHAEAALRAVHSAFELDKPMV</sequence>
<comment type="pathway">
    <text evidence="2 15">Amino-acid biosynthesis; L-methionine biosynthesis via de novo pathway; L-homoserine from L-aspartate: step 1/3.</text>
</comment>
<keyword evidence="7" id="KW-0677">Repeat</keyword>
<dbReference type="InterPro" id="IPR002912">
    <property type="entry name" value="ACT_dom"/>
</dbReference>
<dbReference type="RefSeq" id="WP_013158154.1">
    <property type="nucleotide sequence ID" value="NC_014212.1"/>
</dbReference>
<evidence type="ECO:0000256" key="7">
    <source>
        <dbReference type="ARBA" id="ARBA00022737"/>
    </source>
</evidence>
<evidence type="ECO:0000256" key="6">
    <source>
        <dbReference type="ARBA" id="ARBA00022679"/>
    </source>
</evidence>